<dbReference type="EMBL" id="DSUH01000374">
    <property type="protein sequence ID" value="HGU34385.1"/>
    <property type="molecule type" value="Genomic_DNA"/>
</dbReference>
<accession>A0A7C4RUC6</accession>
<gene>
    <name evidence="1" type="ORF">ENS29_16295</name>
</gene>
<name>A0A7C4RUC6_9BACT</name>
<evidence type="ECO:0000313" key="1">
    <source>
        <dbReference type="EMBL" id="HGU34385.1"/>
    </source>
</evidence>
<protein>
    <submittedName>
        <fullName evidence="1">Uncharacterized protein</fullName>
    </submittedName>
</protein>
<comment type="caution">
    <text evidence="1">The sequence shown here is derived from an EMBL/GenBank/DDBJ whole genome shotgun (WGS) entry which is preliminary data.</text>
</comment>
<organism evidence="1">
    <name type="scientific">Desulfatirhabdium butyrativorans</name>
    <dbReference type="NCBI Taxonomy" id="340467"/>
    <lineage>
        <taxon>Bacteria</taxon>
        <taxon>Pseudomonadati</taxon>
        <taxon>Thermodesulfobacteriota</taxon>
        <taxon>Desulfobacteria</taxon>
        <taxon>Desulfobacterales</taxon>
        <taxon>Desulfatirhabdiaceae</taxon>
        <taxon>Desulfatirhabdium</taxon>
    </lineage>
</organism>
<reference evidence="1" key="1">
    <citation type="journal article" date="2020" name="mSystems">
        <title>Genome- and Community-Level Interaction Insights into Carbon Utilization and Element Cycling Functions of Hydrothermarchaeota in Hydrothermal Sediment.</title>
        <authorList>
            <person name="Zhou Z."/>
            <person name="Liu Y."/>
            <person name="Xu W."/>
            <person name="Pan J."/>
            <person name="Luo Z.H."/>
            <person name="Li M."/>
        </authorList>
    </citation>
    <scope>NUCLEOTIDE SEQUENCE [LARGE SCALE GENOMIC DNA]</scope>
    <source>
        <strain evidence="1">SpSt-477</strain>
    </source>
</reference>
<dbReference type="AlphaFoldDB" id="A0A7C4RUC6"/>
<proteinExistence type="predicted"/>
<sequence length="144" mass="17071">MIVFDGTYRWNPSGKRSGRRRNWDLCCDLRVIDLTTAIPEVVHLRRFLVVANWIRPALTTSSIAETLGKRIFRDFHLNSRNVLWIETDWDHPEKLLAASFHPVAGPYEETDYEIRWREAMPNEKELVDAFLPKGWFLAYRTRPR</sequence>